<reference evidence="3 4" key="1">
    <citation type="submission" date="2015-11" db="EMBL/GenBank/DDBJ databases">
        <title>Draft genome of Sulfurovum riftiae 1812E, a member of the Epsilonproteobacteria isolated from the tube of the deep-sea hydrothermal vent tubewom Riftia pachyptila.</title>
        <authorList>
            <person name="Vetriani C."/>
            <person name="Giovannelli D."/>
        </authorList>
    </citation>
    <scope>NUCLEOTIDE SEQUENCE [LARGE SCALE GENOMIC DNA]</scope>
    <source>
        <strain evidence="3 4">1812E</strain>
    </source>
</reference>
<feature type="domain" description="DUF3972" evidence="2">
    <location>
        <begin position="5"/>
        <end position="120"/>
    </location>
</feature>
<dbReference type="Gene3D" id="1.10.10.10">
    <property type="entry name" value="Winged helix-like DNA-binding domain superfamily/Winged helix DNA-binding domain"/>
    <property type="match status" value="1"/>
</dbReference>
<accession>A0A151CEM2</accession>
<evidence type="ECO:0000313" key="4">
    <source>
        <dbReference type="Proteomes" id="UP000075359"/>
    </source>
</evidence>
<dbReference type="Pfam" id="PF13118">
    <property type="entry name" value="DUF3972"/>
    <property type="match status" value="1"/>
</dbReference>
<dbReference type="EMBL" id="LNKT01000071">
    <property type="protein sequence ID" value="KYJ85693.1"/>
    <property type="molecule type" value="Genomic_DNA"/>
</dbReference>
<dbReference type="OrthoDB" id="5372735at2"/>
<dbReference type="SUPFAM" id="SSF88659">
    <property type="entry name" value="Sigma3 and sigma4 domains of RNA polymerase sigma factors"/>
    <property type="match status" value="1"/>
</dbReference>
<organism evidence="3 4">
    <name type="scientific">Sulfurovum riftiae</name>
    <dbReference type="NCBI Taxonomy" id="1630136"/>
    <lineage>
        <taxon>Bacteria</taxon>
        <taxon>Pseudomonadati</taxon>
        <taxon>Campylobacterota</taxon>
        <taxon>Epsilonproteobacteria</taxon>
        <taxon>Campylobacterales</taxon>
        <taxon>Sulfurovaceae</taxon>
        <taxon>Sulfurovum</taxon>
    </lineage>
</organism>
<dbReference type="Proteomes" id="UP000075359">
    <property type="component" value="Unassembled WGS sequence"/>
</dbReference>
<name>A0A151CEM2_9BACT</name>
<dbReference type="InterPro" id="IPR025002">
    <property type="entry name" value="DUF3972"/>
</dbReference>
<dbReference type="AlphaFoldDB" id="A0A151CEM2"/>
<keyword evidence="4" id="KW-1185">Reference proteome</keyword>
<feature type="region of interest" description="Disordered" evidence="1">
    <location>
        <begin position="46"/>
        <end position="70"/>
    </location>
</feature>
<sequence length="220" mass="24934">MKPAEYAKELGISRQAVYAKIKRGILTAKNVDGKLYIVVDKESTQKKTPSVQESKKSIAPKQTETANTDPQQDYKALLQAKDETIAVLKDTVKDLKESNKQISTTLRGEVDLLKEAFHEMRALYVHQLEHKGNTEAIDIEEHEAPQETAPQEEVHEESKAEEVWIGIKKFFKRLGITKEKQQAKVTKMLKKAYKNGDARLSKEKGKIKINAAADYKDLLK</sequence>
<evidence type="ECO:0000259" key="2">
    <source>
        <dbReference type="Pfam" id="PF13118"/>
    </source>
</evidence>
<dbReference type="InterPro" id="IPR036388">
    <property type="entry name" value="WH-like_DNA-bd_sf"/>
</dbReference>
<dbReference type="InterPro" id="IPR013324">
    <property type="entry name" value="RNA_pol_sigma_r3/r4-like"/>
</dbReference>
<comment type="caution">
    <text evidence="3">The sequence shown here is derived from an EMBL/GenBank/DDBJ whole genome shotgun (WGS) entry which is preliminary data.</text>
</comment>
<evidence type="ECO:0000256" key="1">
    <source>
        <dbReference type="SAM" id="MobiDB-lite"/>
    </source>
</evidence>
<feature type="compositionally biased region" description="Polar residues" evidence="1">
    <location>
        <begin position="60"/>
        <end position="70"/>
    </location>
</feature>
<dbReference type="STRING" id="1630136.AS592_00735"/>
<gene>
    <name evidence="3" type="ORF">AS592_00735</name>
</gene>
<protein>
    <recommendedName>
        <fullName evidence="2">DUF3972 domain-containing protein</fullName>
    </recommendedName>
</protein>
<evidence type="ECO:0000313" key="3">
    <source>
        <dbReference type="EMBL" id="KYJ85693.1"/>
    </source>
</evidence>
<proteinExistence type="predicted"/>